<keyword evidence="2" id="KW-1185">Reference proteome</keyword>
<organism evidence="1 2">
    <name type="scientific">Postia placenta MAD-698-R-SB12</name>
    <dbReference type="NCBI Taxonomy" id="670580"/>
    <lineage>
        <taxon>Eukaryota</taxon>
        <taxon>Fungi</taxon>
        <taxon>Dikarya</taxon>
        <taxon>Basidiomycota</taxon>
        <taxon>Agaricomycotina</taxon>
        <taxon>Agaricomycetes</taxon>
        <taxon>Polyporales</taxon>
        <taxon>Adustoporiaceae</taxon>
        <taxon>Rhodonia</taxon>
    </lineage>
</organism>
<gene>
    <name evidence="1" type="ORF">POSPLADRAFT_1062559</name>
</gene>
<name>A0A1X6MK26_9APHY</name>
<dbReference type="STRING" id="670580.A0A1X6MK26"/>
<dbReference type="AlphaFoldDB" id="A0A1X6MK26"/>
<dbReference type="GeneID" id="36326478"/>
<reference evidence="1 2" key="1">
    <citation type="submission" date="2017-04" db="EMBL/GenBank/DDBJ databases">
        <title>Genome Sequence of the Model Brown-Rot Fungus Postia placenta SB12.</title>
        <authorList>
            <consortium name="DOE Joint Genome Institute"/>
            <person name="Gaskell J."/>
            <person name="Kersten P."/>
            <person name="Larrondo L.F."/>
            <person name="Canessa P."/>
            <person name="Martinez D."/>
            <person name="Hibbett D."/>
            <person name="Schmoll M."/>
            <person name="Kubicek C.P."/>
            <person name="Martinez A.T."/>
            <person name="Yadav J."/>
            <person name="Master E."/>
            <person name="Magnuson J.K."/>
            <person name="James T."/>
            <person name="Yaver D."/>
            <person name="Berka R."/>
            <person name="Labutti K."/>
            <person name="Lipzen A."/>
            <person name="Aerts A."/>
            <person name="Barry K."/>
            <person name="Henrissat B."/>
            <person name="Blanchette R."/>
            <person name="Grigoriev I."/>
            <person name="Cullen D."/>
        </authorList>
    </citation>
    <scope>NUCLEOTIDE SEQUENCE [LARGE SCALE GENOMIC DNA]</scope>
    <source>
        <strain evidence="1 2">MAD-698-R-SB12</strain>
    </source>
</reference>
<sequence length="704" mass="79709">MSLNEDVLIYIASFLTSYDAWQLAQTCRTAYLIAFPRSLAEIDFQSWGCQRGGWRRRSSRDRWGRIAKFCNFIMAGADQRAPCIKVLHLRGQALKYYPTPSDDVKSILTDVLRHTTCVRELYLVDMDPVLEAYPELADTVAALSSVECLHVTNAGSFVLHMLSRMTSSPKQLIYHRDTILFLPRRHTCLEALRSSVLTSRIETLALVVNDNTLDDIGTKFVLPSVHTLQLSGTAAVPSKLACCFPNVRSMSFSLTGPSQLLDWPGLDFAGFLPSSSDVKICMPIRRVELVGHIGSSRTLRYFRNASPTVLCVEERDVHIRREDIQSLDEYLPQVRFLELRIRGALNIVDDFLLTLRSVPLVALCLRVCNKRQTKPDEVQLAVLRARARFCIPTLQYVQIVVVHEPEKLRPPFTSSRWYRIIAPVNADYDFELQALSDVEGHLLYQQLLDLHPTPADGRQSRPGATGTPRALAFCAYLSAAPHLAAHIRVLKLDGTVLFERVPLGEDYRDDYSCTLLLTEALLHATNVRELYLVMMDEPLRRHPKLADVLAAMDNVDAVVAKNGRCPVFQVLGRMKASPRELTMCCYLQPGYASCDDIDRLELVKALGAQDAWRRLEVLRVRPWLGMPETMQGEMMLPNLRGEGMLPSDVVFPNVKTVELAGPSVQRADLWRSICPQVEQVLEVDMLKYEQDMWPTYPVTYRVIY</sequence>
<dbReference type="RefSeq" id="XP_024333187.1">
    <property type="nucleotide sequence ID" value="XM_024481528.1"/>
</dbReference>
<evidence type="ECO:0000313" key="2">
    <source>
        <dbReference type="Proteomes" id="UP000194127"/>
    </source>
</evidence>
<evidence type="ECO:0008006" key="3">
    <source>
        <dbReference type="Google" id="ProtNLM"/>
    </source>
</evidence>
<accession>A0A1X6MK26</accession>
<proteinExistence type="predicted"/>
<evidence type="ECO:0000313" key="1">
    <source>
        <dbReference type="EMBL" id="OSX56393.1"/>
    </source>
</evidence>
<dbReference type="OrthoDB" id="2785713at2759"/>
<protein>
    <recommendedName>
        <fullName evidence="3">F-box domain-containing protein</fullName>
    </recommendedName>
</protein>
<dbReference type="EMBL" id="KZ110613">
    <property type="protein sequence ID" value="OSX56393.1"/>
    <property type="molecule type" value="Genomic_DNA"/>
</dbReference>
<dbReference type="Proteomes" id="UP000194127">
    <property type="component" value="Unassembled WGS sequence"/>
</dbReference>